<dbReference type="RefSeq" id="WP_369601807.1">
    <property type="nucleotide sequence ID" value="NZ_CP154858.1"/>
</dbReference>
<name>A0AB39UX66_9GAMM</name>
<organism evidence="2">
    <name type="scientific">Thermohahella caldifontis</name>
    <dbReference type="NCBI Taxonomy" id="3142973"/>
    <lineage>
        <taxon>Bacteria</taxon>
        <taxon>Pseudomonadati</taxon>
        <taxon>Pseudomonadota</taxon>
        <taxon>Gammaproteobacteria</taxon>
        <taxon>Oceanospirillales</taxon>
        <taxon>Hahellaceae</taxon>
        <taxon>Thermohahella</taxon>
    </lineage>
</organism>
<sequence length="216" mass="23880">MHAGRVILLASACATLVACGWNTRLDDSEYRPVGQNTPGQTRIVDARPVTPAGPKAEPYQADGVSLQDNSAVTLRYGFTETIHKVIQTAEIHCVPQKLNSDVNASALTSCFYQFPKFCGAPAFTVIRTPLKTALVYHDTQERRNVVDVVSDRHLSQPGLWDVSDRLSVAVKDPAAAWVEAFGENNWRGWEVSLTDADRTYYGTRYARAINQTLSCY</sequence>
<feature type="region of interest" description="Disordered" evidence="1">
    <location>
        <begin position="31"/>
        <end position="61"/>
    </location>
</feature>
<evidence type="ECO:0000313" key="2">
    <source>
        <dbReference type="EMBL" id="XDT72803.1"/>
    </source>
</evidence>
<dbReference type="PROSITE" id="PS51257">
    <property type="entry name" value="PROKAR_LIPOPROTEIN"/>
    <property type="match status" value="1"/>
</dbReference>
<dbReference type="KEGG" id="tcd:AAIA72_02115"/>
<evidence type="ECO:0008006" key="3">
    <source>
        <dbReference type="Google" id="ProtNLM"/>
    </source>
</evidence>
<dbReference type="EMBL" id="CP154858">
    <property type="protein sequence ID" value="XDT72803.1"/>
    <property type="molecule type" value="Genomic_DNA"/>
</dbReference>
<protein>
    <recommendedName>
        <fullName evidence="3">Lipoprotein</fullName>
    </recommendedName>
</protein>
<dbReference type="AlphaFoldDB" id="A0AB39UX66"/>
<gene>
    <name evidence="2" type="ORF">AAIA72_02115</name>
</gene>
<reference evidence="2" key="1">
    <citation type="submission" date="2024-05" db="EMBL/GenBank/DDBJ databases">
        <title>Genome sequencing of novel strain.</title>
        <authorList>
            <person name="Ganbat D."/>
            <person name="Ganbat S."/>
            <person name="Lee S.-J."/>
        </authorList>
    </citation>
    <scope>NUCLEOTIDE SEQUENCE</scope>
    <source>
        <strain evidence="2">SMD15-11</strain>
    </source>
</reference>
<proteinExistence type="predicted"/>
<accession>A0AB39UX66</accession>
<evidence type="ECO:0000256" key="1">
    <source>
        <dbReference type="SAM" id="MobiDB-lite"/>
    </source>
</evidence>